<sequence>EIPSRFLKGKEIIYGAAYNDLNETPKWMEPDREYTVPMEIINTGSATWEVEGDNPIHFSYRWSDPERKEIIIRDGLRTPLPRKVGPREKVTLEARVRSPSTRGTFMLSYQLVKEGEFWFEDTGVTSLRRIVTVSPVKESKEFSADFLGDYNIGFINNQAKQLSIEVQVAHEGSYRLLIGERWQGTLKTLRVKVDQGEWQSVASGRLEEGL</sequence>
<dbReference type="Proteomes" id="UP000568877">
    <property type="component" value="Unassembled WGS sequence"/>
</dbReference>
<dbReference type="AlphaFoldDB" id="A0A6V8PM73"/>
<dbReference type="EMBL" id="BLSA01000692">
    <property type="protein sequence ID" value="GFP33742.1"/>
    <property type="molecule type" value="Genomic_DNA"/>
</dbReference>
<reference evidence="1 2" key="1">
    <citation type="journal article" date="2020" name="Front. Microbiol.">
        <title>Single-cell genomics of novel Actinobacteria with the Wood-Ljungdahl pathway discovered in a serpentinizing system.</title>
        <authorList>
            <person name="Merino N."/>
            <person name="Kawai M."/>
            <person name="Boyd E.S."/>
            <person name="Colman D.R."/>
            <person name="McGlynn S.E."/>
            <person name="Nealson K.H."/>
            <person name="Kurokawa K."/>
            <person name="Hongoh Y."/>
        </authorList>
    </citation>
    <scope>NUCLEOTIDE SEQUENCE [LARGE SCALE GENOMIC DNA]</scope>
    <source>
        <strain evidence="1 2">S42</strain>
    </source>
</reference>
<comment type="caution">
    <text evidence="1">The sequence shown here is derived from an EMBL/GenBank/DDBJ whole genome shotgun (WGS) entry which is preliminary data.</text>
</comment>
<evidence type="ECO:0000313" key="2">
    <source>
        <dbReference type="Proteomes" id="UP000568877"/>
    </source>
</evidence>
<feature type="non-terminal residue" evidence="1">
    <location>
        <position position="1"/>
    </location>
</feature>
<feature type="non-terminal residue" evidence="1">
    <location>
        <position position="210"/>
    </location>
</feature>
<dbReference type="Gene3D" id="2.60.40.10">
    <property type="entry name" value="Immunoglobulins"/>
    <property type="match status" value="1"/>
</dbReference>
<protein>
    <recommendedName>
        <fullName evidence="3">Next to BRCA1 central domain-containing protein</fullName>
    </recommendedName>
</protein>
<name>A0A6V8PM73_9ACTN</name>
<accession>A0A6V8PM73</accession>
<evidence type="ECO:0008006" key="3">
    <source>
        <dbReference type="Google" id="ProtNLM"/>
    </source>
</evidence>
<proteinExistence type="predicted"/>
<dbReference type="GO" id="GO:0005975">
    <property type="term" value="P:carbohydrate metabolic process"/>
    <property type="evidence" value="ECO:0007669"/>
    <property type="project" value="UniProtKB-ARBA"/>
</dbReference>
<dbReference type="InterPro" id="IPR013783">
    <property type="entry name" value="Ig-like_fold"/>
</dbReference>
<organism evidence="1 2">
    <name type="scientific">Candidatus Hakubella thermalkaliphila</name>
    <dbReference type="NCBI Taxonomy" id="2754717"/>
    <lineage>
        <taxon>Bacteria</taxon>
        <taxon>Bacillati</taxon>
        <taxon>Actinomycetota</taxon>
        <taxon>Actinomycetota incertae sedis</taxon>
        <taxon>Candidatus Hakubellales</taxon>
        <taxon>Candidatus Hakubellaceae</taxon>
        <taxon>Candidatus Hakubella</taxon>
    </lineage>
</organism>
<evidence type="ECO:0000313" key="1">
    <source>
        <dbReference type="EMBL" id="GFP33742.1"/>
    </source>
</evidence>
<gene>
    <name evidence="1" type="ORF">HKBW3S42_02081</name>
</gene>